<dbReference type="OrthoDB" id="199540at2"/>
<evidence type="ECO:0000259" key="1">
    <source>
        <dbReference type="Pfam" id="PF01850"/>
    </source>
</evidence>
<name>B1ZPL4_OPITP</name>
<dbReference type="KEGG" id="ote:Oter_1248"/>
<dbReference type="SUPFAM" id="SSF88723">
    <property type="entry name" value="PIN domain-like"/>
    <property type="match status" value="1"/>
</dbReference>
<dbReference type="AlphaFoldDB" id="B1ZPL4"/>
<dbReference type="eggNOG" id="COG1848">
    <property type="taxonomic scope" value="Bacteria"/>
</dbReference>
<protein>
    <submittedName>
        <fullName evidence="2">PilT protein domain protein</fullName>
    </submittedName>
</protein>
<feature type="domain" description="PIN" evidence="1">
    <location>
        <begin position="4"/>
        <end position="141"/>
    </location>
</feature>
<dbReference type="Gene3D" id="3.40.50.1010">
    <property type="entry name" value="5'-nuclease"/>
    <property type="match status" value="1"/>
</dbReference>
<dbReference type="CDD" id="cd09874">
    <property type="entry name" value="PIN_MT3492-like"/>
    <property type="match status" value="1"/>
</dbReference>
<dbReference type="RefSeq" id="WP_012374071.1">
    <property type="nucleotide sequence ID" value="NC_010571.1"/>
</dbReference>
<dbReference type="EMBL" id="CP001032">
    <property type="protein sequence ID" value="ACB74533.1"/>
    <property type="molecule type" value="Genomic_DNA"/>
</dbReference>
<dbReference type="InterPro" id="IPR002716">
    <property type="entry name" value="PIN_dom"/>
</dbReference>
<proteinExistence type="predicted"/>
<dbReference type="STRING" id="452637.Oter_1248"/>
<dbReference type="Pfam" id="PF01850">
    <property type="entry name" value="PIN"/>
    <property type="match status" value="1"/>
</dbReference>
<evidence type="ECO:0000313" key="3">
    <source>
        <dbReference type="Proteomes" id="UP000007013"/>
    </source>
</evidence>
<organism evidence="2 3">
    <name type="scientific">Opitutus terrae (strain DSM 11246 / JCM 15787 / PB90-1)</name>
    <dbReference type="NCBI Taxonomy" id="452637"/>
    <lineage>
        <taxon>Bacteria</taxon>
        <taxon>Pseudomonadati</taxon>
        <taxon>Verrucomicrobiota</taxon>
        <taxon>Opitutia</taxon>
        <taxon>Opitutales</taxon>
        <taxon>Opitutaceae</taxon>
        <taxon>Opitutus</taxon>
    </lineage>
</organism>
<accession>B1ZPL4</accession>
<gene>
    <name evidence="2" type="ordered locus">Oter_1248</name>
</gene>
<sequence>MIAYPDTSFLCALYVAQSTSAVAIAHYRRMKEPLHVSVLLLGEFRQSVRFQIFRNSKDATQGYARNTGLEALAKLQSNIDAGALVVVPTEWTEVFHLAERISAQHTIAGGHRFMDVLHVATAMHLGAVELLSFDANQRKLAAAEGLAAKP</sequence>
<reference evidence="2 3" key="1">
    <citation type="journal article" date="2011" name="J. Bacteriol.">
        <title>Genome sequence of the verrucomicrobium Opitutus terrae PB90-1, an abundant inhabitant of rice paddy soil ecosystems.</title>
        <authorList>
            <person name="van Passel M.W."/>
            <person name="Kant R."/>
            <person name="Palva A."/>
            <person name="Copeland A."/>
            <person name="Lucas S."/>
            <person name="Lapidus A."/>
            <person name="Glavina del Rio T."/>
            <person name="Pitluck S."/>
            <person name="Goltsman E."/>
            <person name="Clum A."/>
            <person name="Sun H."/>
            <person name="Schmutz J."/>
            <person name="Larimer F.W."/>
            <person name="Land M.L."/>
            <person name="Hauser L."/>
            <person name="Kyrpides N."/>
            <person name="Mikhailova N."/>
            <person name="Richardson P.P."/>
            <person name="Janssen P.H."/>
            <person name="de Vos W.M."/>
            <person name="Smidt H."/>
        </authorList>
    </citation>
    <scope>NUCLEOTIDE SEQUENCE [LARGE SCALE GENOMIC DNA]</scope>
    <source>
        <strain evidence="3">DSM 11246 / JCM 15787 / PB90-1</strain>
    </source>
</reference>
<keyword evidence="3" id="KW-1185">Reference proteome</keyword>
<evidence type="ECO:0000313" key="2">
    <source>
        <dbReference type="EMBL" id="ACB74533.1"/>
    </source>
</evidence>
<dbReference type="Proteomes" id="UP000007013">
    <property type="component" value="Chromosome"/>
</dbReference>
<dbReference type="HOGENOM" id="CLU_1738661_0_0_0"/>
<dbReference type="InterPro" id="IPR029060">
    <property type="entry name" value="PIN-like_dom_sf"/>
</dbReference>